<keyword evidence="6" id="KW-0677">Repeat</keyword>
<dbReference type="Gene3D" id="3.10.490.20">
    <property type="match status" value="1"/>
</dbReference>
<dbReference type="Gene3D" id="1.20.58.1120">
    <property type="match status" value="1"/>
</dbReference>
<protein>
    <submittedName>
        <fullName evidence="19">Dynein-1-beta heavy chain, flagellar inner arm I1 complex</fullName>
    </submittedName>
</protein>
<evidence type="ECO:0000256" key="3">
    <source>
        <dbReference type="ARBA" id="ARBA00008887"/>
    </source>
</evidence>
<dbReference type="Gene3D" id="1.20.1270.280">
    <property type="match status" value="1"/>
</dbReference>
<dbReference type="FunFam" id="1.10.8.1220:FF:000001">
    <property type="entry name" value="Dynein axonemal heavy chain 5"/>
    <property type="match status" value="1"/>
</dbReference>
<dbReference type="Pfam" id="PF08385">
    <property type="entry name" value="DHC_N1"/>
    <property type="match status" value="1"/>
</dbReference>
<dbReference type="InterPro" id="IPR035699">
    <property type="entry name" value="AAA_6"/>
</dbReference>
<dbReference type="EMBL" id="GG738885">
    <property type="protein sequence ID" value="EFC41523.1"/>
    <property type="molecule type" value="Genomic_DNA"/>
</dbReference>
<dbReference type="InterPro" id="IPR042228">
    <property type="entry name" value="Dynein_linker_3"/>
</dbReference>
<feature type="coiled-coil region" evidence="16">
    <location>
        <begin position="1612"/>
        <end position="1639"/>
    </location>
</feature>
<dbReference type="InterPro" id="IPR013602">
    <property type="entry name" value="Dynein_heavy_linker"/>
</dbReference>
<dbReference type="InterPro" id="IPR024743">
    <property type="entry name" value="Dynein_HC_stalk"/>
</dbReference>
<dbReference type="InterPro" id="IPR043160">
    <property type="entry name" value="Dynein_C_barrel"/>
</dbReference>
<dbReference type="InterPro" id="IPR041466">
    <property type="entry name" value="Dynein_AAA5_ext"/>
</dbReference>
<feature type="coiled-coil region" evidence="16">
    <location>
        <begin position="3578"/>
        <end position="3647"/>
    </location>
</feature>
<evidence type="ECO:0000313" key="19">
    <source>
        <dbReference type="EMBL" id="EFC41523.1"/>
    </source>
</evidence>
<dbReference type="PROSITE" id="PS51205">
    <property type="entry name" value="VPS9"/>
    <property type="match status" value="1"/>
</dbReference>
<dbReference type="Gene3D" id="3.40.50.300">
    <property type="entry name" value="P-loop containing nucleotide triphosphate hydrolases"/>
    <property type="match status" value="5"/>
</dbReference>
<dbReference type="GeneID" id="8862455"/>
<dbReference type="FunFam" id="1.10.287.2620:FF:000002">
    <property type="entry name" value="Dynein heavy chain 2, axonemal"/>
    <property type="match status" value="1"/>
</dbReference>
<dbReference type="InterPro" id="IPR041228">
    <property type="entry name" value="Dynein_C"/>
</dbReference>
<keyword evidence="4" id="KW-0963">Cytoplasm</keyword>
<dbReference type="InterPro" id="IPR041589">
    <property type="entry name" value="DNAH3_AAA_lid_1"/>
</dbReference>
<keyword evidence="15" id="KW-0966">Cell projection</keyword>
<keyword evidence="12" id="KW-0969">Cilium</keyword>
<dbReference type="InterPro" id="IPR042222">
    <property type="entry name" value="Dynein_2_N"/>
</dbReference>
<feature type="coiled-coil region" evidence="16">
    <location>
        <begin position="3780"/>
        <end position="3843"/>
    </location>
</feature>
<dbReference type="Pfam" id="PF17857">
    <property type="entry name" value="AAA_lid_1"/>
    <property type="match status" value="1"/>
</dbReference>
<dbReference type="Pfam" id="PF12777">
    <property type="entry name" value="MT"/>
    <property type="match status" value="1"/>
</dbReference>
<dbReference type="Pfam" id="PF17852">
    <property type="entry name" value="Dynein_AAA_lid"/>
    <property type="match status" value="1"/>
</dbReference>
<evidence type="ECO:0000256" key="17">
    <source>
        <dbReference type="SAM" id="MobiDB-lite"/>
    </source>
</evidence>
<dbReference type="Proteomes" id="UP000006671">
    <property type="component" value="Unassembled WGS sequence"/>
</dbReference>
<dbReference type="Pfam" id="PF12780">
    <property type="entry name" value="AAA_8"/>
    <property type="match status" value="1"/>
</dbReference>
<evidence type="ECO:0000256" key="12">
    <source>
        <dbReference type="ARBA" id="ARBA00023069"/>
    </source>
</evidence>
<dbReference type="Pfam" id="PF08393">
    <property type="entry name" value="DHC_N2"/>
    <property type="match status" value="1"/>
</dbReference>
<dbReference type="GO" id="GO:0045505">
    <property type="term" value="F:dynein intermediate chain binding"/>
    <property type="evidence" value="ECO:0007669"/>
    <property type="project" value="InterPro"/>
</dbReference>
<dbReference type="FunFam" id="3.40.50.300:FF:000320">
    <property type="entry name" value="Dynein, axonemal, heavy chain 5"/>
    <property type="match status" value="1"/>
</dbReference>
<dbReference type="VEuPathDB" id="AmoebaDB:NAEGRDRAFT_70700"/>
<evidence type="ECO:0000256" key="10">
    <source>
        <dbReference type="ARBA" id="ARBA00023017"/>
    </source>
</evidence>
<dbReference type="Pfam" id="PF25007">
    <property type="entry name" value="DYH2-5-8_CC"/>
    <property type="match status" value="1"/>
</dbReference>
<dbReference type="GO" id="GO:0030286">
    <property type="term" value="C:dynein complex"/>
    <property type="evidence" value="ECO:0007669"/>
    <property type="project" value="UniProtKB-KW"/>
</dbReference>
<dbReference type="Pfam" id="PF18199">
    <property type="entry name" value="Dynein_C"/>
    <property type="match status" value="1"/>
</dbReference>
<keyword evidence="9 19" id="KW-0282">Flagellum</keyword>
<dbReference type="GO" id="GO:0005874">
    <property type="term" value="C:microtubule"/>
    <property type="evidence" value="ECO:0007669"/>
    <property type="project" value="UniProtKB-KW"/>
</dbReference>
<evidence type="ECO:0000256" key="11">
    <source>
        <dbReference type="ARBA" id="ARBA00023054"/>
    </source>
</evidence>
<feature type="domain" description="VPS9" evidence="18">
    <location>
        <begin position="313"/>
        <end position="457"/>
    </location>
</feature>
<evidence type="ECO:0000256" key="13">
    <source>
        <dbReference type="ARBA" id="ARBA00023175"/>
    </source>
</evidence>
<evidence type="ECO:0000313" key="20">
    <source>
        <dbReference type="Proteomes" id="UP000006671"/>
    </source>
</evidence>
<dbReference type="Gene3D" id="1.10.8.720">
    <property type="entry name" value="Region D6 of dynein motor"/>
    <property type="match status" value="1"/>
</dbReference>
<dbReference type="InterPro" id="IPR024317">
    <property type="entry name" value="Dynein_heavy_chain_D4_dom"/>
</dbReference>
<evidence type="ECO:0000256" key="5">
    <source>
        <dbReference type="ARBA" id="ARBA00022701"/>
    </source>
</evidence>
<dbReference type="Gene3D" id="1.10.8.1220">
    <property type="match status" value="1"/>
</dbReference>
<dbReference type="InterPro" id="IPR056759">
    <property type="entry name" value="DYH2-5-8_CC"/>
</dbReference>
<comment type="subcellular location">
    <subcellularLocation>
        <location evidence="1">Cell projection</location>
        <location evidence="1">Cilium</location>
        <location evidence="1">Flagellum</location>
    </subcellularLocation>
    <subcellularLocation>
        <location evidence="2">Cytoplasm</location>
        <location evidence="2">Cytoskeleton</location>
        <location evidence="2">Cilium axoneme</location>
    </subcellularLocation>
</comment>
<dbReference type="Gene3D" id="6.10.140.1060">
    <property type="match status" value="1"/>
</dbReference>
<dbReference type="Pfam" id="PF12775">
    <property type="entry name" value="AAA_7"/>
    <property type="match status" value="1"/>
</dbReference>
<evidence type="ECO:0000256" key="7">
    <source>
        <dbReference type="ARBA" id="ARBA00022741"/>
    </source>
</evidence>
<evidence type="ECO:0000256" key="14">
    <source>
        <dbReference type="ARBA" id="ARBA00023212"/>
    </source>
</evidence>
<keyword evidence="10" id="KW-0243">Dynein</keyword>
<accession>D2VP19</accession>
<dbReference type="SUPFAM" id="SSF109993">
    <property type="entry name" value="VPS9 domain"/>
    <property type="match status" value="1"/>
</dbReference>
<feature type="region of interest" description="Disordered" evidence="17">
    <location>
        <begin position="3480"/>
        <end position="3500"/>
    </location>
</feature>
<dbReference type="PANTHER" id="PTHR45703">
    <property type="entry name" value="DYNEIN HEAVY CHAIN"/>
    <property type="match status" value="1"/>
</dbReference>
<dbReference type="Gene3D" id="1.20.920.30">
    <property type="match status" value="1"/>
</dbReference>
<keyword evidence="13" id="KW-0505">Motor protein</keyword>
<organism evidence="20">
    <name type="scientific">Naegleria gruberi</name>
    <name type="common">Amoeba</name>
    <dbReference type="NCBI Taxonomy" id="5762"/>
    <lineage>
        <taxon>Eukaryota</taxon>
        <taxon>Discoba</taxon>
        <taxon>Heterolobosea</taxon>
        <taxon>Tetramitia</taxon>
        <taxon>Eutetramitia</taxon>
        <taxon>Vahlkampfiidae</taxon>
        <taxon>Naegleria</taxon>
    </lineage>
</organism>
<evidence type="ECO:0000256" key="16">
    <source>
        <dbReference type="SAM" id="Coils"/>
    </source>
</evidence>
<dbReference type="InterPro" id="IPR035706">
    <property type="entry name" value="AAA_9"/>
</dbReference>
<comment type="similarity">
    <text evidence="3">Belongs to the dynein heavy chain family.</text>
</comment>
<dbReference type="KEGG" id="ngr:NAEGRDRAFT_70700"/>
<evidence type="ECO:0000256" key="8">
    <source>
        <dbReference type="ARBA" id="ARBA00022840"/>
    </source>
</evidence>
<keyword evidence="20" id="KW-1185">Reference proteome</keyword>
<dbReference type="InterPro" id="IPR003123">
    <property type="entry name" value="VPS9"/>
</dbReference>
<dbReference type="Gene3D" id="1.10.472.130">
    <property type="match status" value="1"/>
</dbReference>
<sequence length="5057" mass="583088">MPSLTNIISPPASPLLSLIGFSKKPSSSTTTINNSNHQPTNNNTPTNNTNNNNNTNNTTSSCTKLAPNLELSDIADHDGFVSISPTSVESIPSSSDSPSSILSSNSSLIGSGWLSSGGSNLMTPLTNWFQLSNITTPLTDNIKNVSDNIKTSTSNIRTFVTSTLKGALSLTSSSGSMKGKEGLGDFVFVEHDDTITQKPTTQESLIQISLNLYNLTEYSSTLSPLFYNDELLPIDEYKQFLIDYSEKINTFLLKYFKMEPNIGINSKNLLELYDLCSLITKDQQSKYSQNIEKCIQKLIFEIIAVDGTFNVHYEKDTKLYKKLKLFQNVLEPKHISLPNDFYKNEEAAWNECIHLLRKLNQYKTPYGKIYIVEKVFKRVSEICTQVDRAFSSDHLLSCLIYLVLKACPHNLNSDMWFLVTFCLDGIYRNEGSELDFLLTTMYCALEFWENVPAFDQTEQSDEKIFKSFIVDEQEKTKFRKAFKLARRKTQTLEKIIIENFTISGTYELAKKNVWDRLLFILKDKPSEEVISLDNISTIMSYGILTHELLGDFLNLMKNYFTPDLMEAKSNWPESLQKDFLSQLHKFMAYLTETYYRSKGSTVLYVPNEDIDLENAKNQKDLIQRLEIALMHWTSQIREVVSEKDSYGEHGDNARPLSEIEYWRSRADDLINIKKQIQREDVQKIVTVLSNSIYLSTFEKLSTDIQKGSDEALDNLKYLKTLQEPCEKLAQASPQMISDILPEILFMVQLINSNSNSYNTSERISGLLKKISNEIIHICTAKISLTDIFNGNVEQCMEILNQSIKAGDYWKNLSLEENESDAFNYDKSSVFSEIDAFVVRCGELLEVCEAQLQFGSFTASIDNTKNGLPKFGGTKGPEVTKSFVDIRISFQKLINDLSNLKYPILDVKSTNWNDDYKKFKNGIKDLETMMQTVITNAFETVTDLQNGIELLEAFSYLAKRESIKRSIETKTQFICLKFIKELEDVQKSFELHRKNPPVPFIYPTYSGSALWAKRLQDRIKRDKDYLNKAHFLPRTKEHQEVEKKYQQVYSNLEKHVLSMFESWNHSFSGPELHYKLEIPLLVKFEKMLKLNFDTSLLNIFEEVKYWQRFSNFDINEQALEMYCYAEQMRLYRENVALVARDYNSIITSLSEQESRLFVKYIKEIDKQILPGLHTLGWTLKMHNEHYLTESRKKCKDVKEIICDFKHNVTQIFLNCKKMADTLLIKIENKKVYDGETNEFEREQESYRKLVKDELVKCHENIVNMMVKLYGYFANGGPEIFEEWWAFVDNVELKIDQSLRMTVKKSLQKLLNSINGVDSEKNNEGGGINRNPLFLVRVDLKEENEDEINPGLNPNIKEMMTMVTNVNGETTKIVTVVPRLKRVLKEKILVHIREDKPEIEEDKIDPNLFIPEEGSTNYYEKNIELDPDIIKSIVSIMEGMDAITTRVSENLNEWKESFKSIWSVDKDNFIRRFGIPHNRNAGSFEKEINKYRDAHQEIQNKDPTMYIGYLQLDFAPLKQTLFMECNQWQSKLLDLLHSNTKKELDKNYELFEKNGKGLREEPRNLEALEKKIELVARMDADYPKKKAGFTPLYEQYELLRNYDVKIDDREQDNLDNLADNSAKFEELIEKARGELENQKETFRMKLRANIDIFANSLIQLKGEFENTAPFSSQYSFKEAKAVLDSFRDKVEAKKKEEEKLKNGLKIFNMQPQQYKEIKDVAKSIESLEKVWVLKSEWDKTYDEWKYTLFGKLNIEEMEGTSTRISSKLTAMGREVRDWGVFNGLIDKLNLVAKVLPLIQQLKNQAMRKRHWSELKDIIKQDFEENSKEFNLEKIFKLNLENYVDDITNISNRASQELILEKEIKKISDIWSNTFLDIVPYKDNYFKLQSTEPIYINLDDNVASLGGMKLNPFITSFQSDVKFWEETLAKINEVIDLLLLVQRQWIYLLNIFDVEDIQKQLHNEFGVFKSVNSSWKNLMKSLSDNRGILAIAKRDNINILLSEMNSKLELIQKQLDGYLELKRQEFPRFYFLSDDDLLQILGQSKDPNAMQRHLSNLFEGIKMLKIEKSSDSRQFGFFAKSFISKEGEQMEFNHPVPLEGNVEKWLSQVELSMKASIKRGILKCFSALKNYSQESSRESWIKEWPGQLVLLSSQLYWTKKIVNVLSKQKEPSKILKELKLRLKPEWMDYLTSYSSMGKDMKSLDRLKVIALITLEVHARDVIDRLIKCKVTSCDDFEWQKQMRLEWDEEKDGCIVKQGTNEIDYGYEYIGNCSRLVVTPLTEKCFLALTTALQLKKGGCTQGPAGTGKSETVKDLAKAVGKHTLILNCSDRFDYQSIAKTFSGIVQTGSWSCFDEFNRLELDVLSIVAQQILQILNAVSIGVESFIFEGNDIKINPTCGIFVTMNPNYVGRTDLPDNLKVLLRPVAMMVPDSSLICEIKLYSQGFKDTQTLSKKITTIYGLLNDQLSKQPHYDFGLRNICSLLSTAGEYRKNQLTEDEDLIIMMACRSMNLPKLKPEDIPIFNSIMRDMFPNKEFIDNVNQALSDAITQVLVEQNYQVSNYIISKCVQLEEILAERHGVMLIGDTMSGKSTTWKILQHSISKAFRTDIKEYVINPKSLNHDELYGNYDKSRDWKDGVFSSILREAVKDSKENKHHWIVFDGPIDTLWVESMNTLLDDTKMLTLISGDRIPLTPNINLLFEVSDVKSASPGTISRCGMVYFNSNELGWKPILKSWFNQRRKYEEKIGYPTPDTIIEFLSQLLLEKNYIQRVLDEKNQQHELVHLVDAHAVKSFCAMFDALATVENGLDPSDLEVYQDLIKKYLVFCLIWTIGASVDEEGRKKMDILFREYDPQFPSSDTVYEYYIDSKSKLWRPWNERVNTSWKMQNGAPFHKQIVPTIDTVRSSFIIQALLKSNQQVLLTGNYGVGKTAIIHSTLSQFDERHYTTCAMSLCAKTESAAVQKLVESKVEKSLDTYTPYAGKQMIIFADDFNMPEKDEFGSQAPLELIRQYIDYGLWYDRNKCTVKKLKKVQLLAAMGPEGQVSNRLITRFNVINITAPTDAQISRIYGTLISQRLEKLEEAKSITEELTSATLRLFKSVVSYLLPTPKKSHYTFNLKDLSRVFQGIVFADHESLDSKDQTLRLWVHECYRVFHDRLSNEEDRKWFRDKIGEHLSDVFGYKWRRLYSAVYDEVQNTAPSQSPSPGAEAPTVSTTDFMDSDGIYKPTLFGDLIMFHDKRSYVEMPSVEMVRQELDTRIREYNDKSGKPPLKIVLFHEAIEHICRIYRILKQSRGNALLIGVGGSGRQSLSRLVTHMIGYKLVEFQISSTFSLKEFQETIKEIYWDAGFKGKEIALMFSDSSVTEDIMFENVNSLLSTGEIPNLFSGEEIQTIYDTCKREAIISGCNDLVEEVYQYFIEKVRNNIHVITCLNPTGKLFKMRMRMFPAIAKYSTIDWFNEWPEPALREVSGSFLTDISNVEYFLQKDEASEKSRPTSPSSNKPHEQQKAFRDTISDVFVKVHKHVKQMSEKMKAETQRVNFITPSNYLNLVKDFVFLLEKKKSEFTKAVEDNELGVRTLENTNIAIKKMTVQLDKQHKEVDEKKKKCDNLMDHIVGRQTESNNIRGQISVEKSQIESEKEKANKLQEQSRKQLSEVEPLLEAAEEQIKNIDPNDIYEIKKYTNPSQEVINVFNVILIILKKAETNWEGIKNQMSNPMKFLNSLIEYPKSEMTERLVNTIHNAIERYELNNLEKIEAASGAVIGLAKWAIAIEKYGRVYQSVKPKREALEKAERAATEYQIKLEKTTLSLKEFEKELQELGKQYEKLIEKQLYETERKLTRAKEMTSALEREKGRWLLTIQRYKSALKNLVGDILLTASFISYAGPFTPTYRKELINFWIKEISDHGFAVSPDYSIDKVLSKATTIRDWTGNGLPFDNFSVENGVLVMNDNKKWPLMIDPQGQAKNWIKKFFGYDKSTSLENAKIYVTSLKDPKLMKVMELAIKNGVPVLLEDILESLDPCLTPIIKKSIETISGRDVLRLGDKVLDYNHNFKLFLTTKLSNPRYSPEVVSNISIINFTVTAQGLEDQLLAILVKKEKPELEDQKTSTALAVAAANKQLEILQADILRALLSDQSEELLENEVLITKLQQSKKTSEEVTVKLELSQETEKKIDNARNQYREAARRASILYFALYDIGQIDVMYQHSLDSYIELYKKSIDNSPKPKRSDQQIQQRIEMLNEYHTYEFYKKVCQGLFEKHKLLFIFHLCAKILQSDGLLNSEEYDFFLKGAQSLEKETSNPLKSWLPQQAWEAISDMDRIVPFFHGIARSFEEDGDDWRVWFLSDQPENDHLPSEWQTKVDDWTKMLIVRCARPDRLINMIKSFIVSRMGSDKYIKPPQLDITSVYENDSDCLTPIIFTLAQNVNPQEQIIKIATEKGIKINIFSLGRGQEHCIEDALNKAARNGEWVFLANCHLIVNWLPKLDEKLETLLKRDEDGTNSKIHPNFRLWLSSKPHPKFPISLLHRSTKVAAESPTGLVANMTRLFKSISPQQFQLEGSAKPVEYRRLLFALAYFHSVVVERGKFGSMGWSSNYDFNDSDFESALRVMNNLLHKHPRIHFDALRYMIVNICYGGRVTDEVDKKILDTYSRQFFNDLLLDMNDFPLSLNDERYFVPGKNVLSKFVVNSSNIPNTTTDPTLDHAVFMKFIREGMPQNDTPGAFGQTANAFVTSQIEIANNLLNGLLKITPQTVQVGSNNIYLKIQQDIQNLVSILKEIPEEINSSKIPEFDYHHPLLVVLAQECERYNALIQLVRKTVEQLLKAARGFSAMDLVLEDLFHDIKSNKVPAKWLTAYPSTKSLSSWIVDLNKRVTFFREWATTNVEPAVFWLSAFTHPQGFLTAVKQISARRFNDVDKSVEKLDFEFQFTGKDVSQISEGAKEGVYIYGLILEGAGWEASSQSLTEPRPLQLRIDLPVVHIRPVPQEELKKYSNSNNYFKAPVYMSPMRSGISTMVCYFDLKIKQQSIPTTSAMFINAQLPDDKQIDRSNPLGGVITYSDHFVKRGTALLLQD</sequence>
<dbReference type="GO" id="GO:0005930">
    <property type="term" value="C:axoneme"/>
    <property type="evidence" value="ECO:0007669"/>
    <property type="project" value="UniProtKB-SubCell"/>
</dbReference>
<reference evidence="19 20" key="1">
    <citation type="journal article" date="2010" name="Cell">
        <title>The genome of Naegleria gruberi illuminates early eukaryotic versatility.</title>
        <authorList>
            <person name="Fritz-Laylin L.K."/>
            <person name="Prochnik S.E."/>
            <person name="Ginger M.L."/>
            <person name="Dacks J.B."/>
            <person name="Carpenter M.L."/>
            <person name="Field M.C."/>
            <person name="Kuo A."/>
            <person name="Paredez A."/>
            <person name="Chapman J."/>
            <person name="Pham J."/>
            <person name="Shu S."/>
            <person name="Neupane R."/>
            <person name="Cipriano M."/>
            <person name="Mancuso J."/>
            <person name="Tu H."/>
            <person name="Salamov A."/>
            <person name="Lindquist E."/>
            <person name="Shapiro H."/>
            <person name="Lucas S."/>
            <person name="Grigoriev I.V."/>
            <person name="Cande W.Z."/>
            <person name="Fulton C."/>
            <person name="Rokhsar D.S."/>
            <person name="Dawson S.C."/>
        </authorList>
    </citation>
    <scope>NUCLEOTIDE SEQUENCE [LARGE SCALE GENOMIC DNA]</scope>
    <source>
        <strain evidence="19 20">NEG-M</strain>
    </source>
</reference>
<dbReference type="FunFam" id="3.40.50.300:FF:000049">
    <property type="entry name" value="Dynein, axonemal, heavy chain 5"/>
    <property type="match status" value="1"/>
</dbReference>
<dbReference type="InterPro" id="IPR037191">
    <property type="entry name" value="VPS9_dom_sf"/>
</dbReference>
<dbReference type="InParanoid" id="D2VP19"/>
<dbReference type="InterPro" id="IPR041658">
    <property type="entry name" value="AAA_lid_11"/>
</dbReference>
<dbReference type="SUPFAM" id="SSF52540">
    <property type="entry name" value="P-loop containing nucleoside triphosphate hydrolases"/>
    <property type="match status" value="4"/>
</dbReference>
<name>D2VP19_NAEGR</name>
<dbReference type="Gene3D" id="1.20.1050.80">
    <property type="entry name" value="VPS9 domain"/>
    <property type="match status" value="1"/>
</dbReference>
<dbReference type="FunFam" id="1.10.8.710:FF:000001">
    <property type="entry name" value="Dynein axonemal heavy chain 2"/>
    <property type="match status" value="1"/>
</dbReference>
<dbReference type="FunFam" id="3.40.50.300:FF:000044">
    <property type="entry name" value="Dynein heavy chain 5, axonemal"/>
    <property type="match status" value="1"/>
</dbReference>
<evidence type="ECO:0000256" key="4">
    <source>
        <dbReference type="ARBA" id="ARBA00022490"/>
    </source>
</evidence>
<dbReference type="RefSeq" id="XP_002674267.1">
    <property type="nucleotide sequence ID" value="XM_002674221.1"/>
</dbReference>
<keyword evidence="8" id="KW-0067">ATP-binding</keyword>
<keyword evidence="11 16" id="KW-0175">Coiled coil</keyword>
<evidence type="ECO:0000256" key="9">
    <source>
        <dbReference type="ARBA" id="ARBA00022846"/>
    </source>
</evidence>
<evidence type="ECO:0000256" key="15">
    <source>
        <dbReference type="ARBA" id="ARBA00023273"/>
    </source>
</evidence>
<dbReference type="InterPro" id="IPR043157">
    <property type="entry name" value="Dynein_AAA1S"/>
</dbReference>
<keyword evidence="14" id="KW-0206">Cytoskeleton</keyword>
<dbReference type="Gene3D" id="1.10.287.2620">
    <property type="match status" value="1"/>
</dbReference>
<dbReference type="InterPro" id="IPR027417">
    <property type="entry name" value="P-loop_NTPase"/>
</dbReference>
<gene>
    <name evidence="19" type="ORF">NAEGRDRAFT_70700</name>
</gene>
<proteinExistence type="inferred from homology"/>
<dbReference type="Gene3D" id="1.10.8.710">
    <property type="match status" value="1"/>
</dbReference>
<dbReference type="GO" id="GO:0005524">
    <property type="term" value="F:ATP binding"/>
    <property type="evidence" value="ECO:0007669"/>
    <property type="project" value="UniProtKB-KW"/>
</dbReference>
<dbReference type="GO" id="GO:0031514">
    <property type="term" value="C:motile cilium"/>
    <property type="evidence" value="ECO:0007669"/>
    <property type="project" value="UniProtKB-SubCell"/>
</dbReference>
<dbReference type="FunFam" id="1.20.58.1120:FF:000001">
    <property type="entry name" value="dynein heavy chain 2, axonemal"/>
    <property type="match status" value="1"/>
</dbReference>
<dbReference type="GO" id="GO:0007018">
    <property type="term" value="P:microtubule-based movement"/>
    <property type="evidence" value="ECO:0007669"/>
    <property type="project" value="InterPro"/>
</dbReference>
<dbReference type="Pfam" id="PF03028">
    <property type="entry name" value="Dynein_heavy"/>
    <property type="match status" value="1"/>
</dbReference>
<dbReference type="Pfam" id="PF12774">
    <property type="entry name" value="AAA_6"/>
    <property type="match status" value="1"/>
</dbReference>
<dbReference type="InterPro" id="IPR042219">
    <property type="entry name" value="AAA_lid_11_sf"/>
</dbReference>
<evidence type="ECO:0000259" key="18">
    <source>
        <dbReference type="PROSITE" id="PS51205"/>
    </source>
</evidence>
<evidence type="ECO:0000256" key="1">
    <source>
        <dbReference type="ARBA" id="ARBA00004230"/>
    </source>
</evidence>
<dbReference type="Pfam" id="PF12781">
    <property type="entry name" value="AAA_9"/>
    <property type="match status" value="1"/>
</dbReference>
<dbReference type="FunFam" id="3.20.180.20:FF:000001">
    <property type="entry name" value="Dynein axonemal heavy chain 5"/>
    <property type="match status" value="1"/>
</dbReference>
<dbReference type="eggNOG" id="KOG3595">
    <property type="taxonomic scope" value="Eukaryota"/>
</dbReference>
<feature type="compositionally biased region" description="Low complexity" evidence="17">
    <location>
        <begin position="26"/>
        <end position="59"/>
    </location>
</feature>
<dbReference type="Gene3D" id="1.20.140.100">
    <property type="entry name" value="Dynein heavy chain, N-terminal domain 2"/>
    <property type="match status" value="1"/>
</dbReference>
<dbReference type="InterPro" id="IPR004273">
    <property type="entry name" value="Dynein_heavy_D6_P-loop"/>
</dbReference>
<evidence type="ECO:0000256" key="6">
    <source>
        <dbReference type="ARBA" id="ARBA00022737"/>
    </source>
</evidence>
<dbReference type="PANTHER" id="PTHR45703:SF32">
    <property type="entry name" value="DYNEINS HEAVY CHAIN"/>
    <property type="match status" value="1"/>
</dbReference>
<dbReference type="Gene3D" id="3.20.180.20">
    <property type="entry name" value="Dynein heavy chain, N-terminal domain 2"/>
    <property type="match status" value="1"/>
</dbReference>
<keyword evidence="7" id="KW-0547">Nucleotide-binding</keyword>
<feature type="coiled-coil region" evidence="16">
    <location>
        <begin position="1674"/>
        <end position="1701"/>
    </location>
</feature>
<dbReference type="GO" id="GO:0008017">
    <property type="term" value="F:microtubule binding"/>
    <property type="evidence" value="ECO:0007669"/>
    <property type="project" value="UniProtKB-ARBA"/>
</dbReference>
<dbReference type="OrthoDB" id="10251809at2759"/>
<keyword evidence="5" id="KW-0493">Microtubule</keyword>
<dbReference type="InterPro" id="IPR026983">
    <property type="entry name" value="DHC"/>
</dbReference>
<dbReference type="GO" id="GO:0008569">
    <property type="term" value="F:minus-end-directed microtubule motor activity"/>
    <property type="evidence" value="ECO:0007669"/>
    <property type="project" value="InterPro"/>
</dbReference>
<dbReference type="STRING" id="5762.D2VP19"/>
<dbReference type="Gene3D" id="1.20.920.20">
    <property type="match status" value="1"/>
</dbReference>
<evidence type="ECO:0000256" key="2">
    <source>
        <dbReference type="ARBA" id="ARBA00004430"/>
    </source>
</evidence>
<dbReference type="Pfam" id="PF18198">
    <property type="entry name" value="AAA_lid_11"/>
    <property type="match status" value="1"/>
</dbReference>
<dbReference type="GO" id="GO:0051959">
    <property type="term" value="F:dynein light intermediate chain binding"/>
    <property type="evidence" value="ECO:0007669"/>
    <property type="project" value="InterPro"/>
</dbReference>
<dbReference type="InterPro" id="IPR013594">
    <property type="entry name" value="Dynein_heavy_tail"/>
</dbReference>
<dbReference type="Pfam" id="PF02204">
    <property type="entry name" value="VPS9"/>
    <property type="match status" value="1"/>
</dbReference>
<feature type="region of interest" description="Disordered" evidence="17">
    <location>
        <begin position="26"/>
        <end position="63"/>
    </location>
</feature>